<evidence type="ECO:0000313" key="4">
    <source>
        <dbReference type="Proteomes" id="UP000199495"/>
    </source>
</evidence>
<dbReference type="STRING" id="440168.SAMN04487974_101613"/>
<proteinExistence type="predicted"/>
<feature type="region of interest" description="Disordered" evidence="1">
    <location>
        <begin position="204"/>
        <end position="224"/>
    </location>
</feature>
<dbReference type="EMBL" id="FNCS01000001">
    <property type="protein sequence ID" value="SDG24424.1"/>
    <property type="molecule type" value="Genomic_DNA"/>
</dbReference>
<reference evidence="3 4" key="1">
    <citation type="submission" date="2016-10" db="EMBL/GenBank/DDBJ databases">
        <authorList>
            <person name="de Groot N.N."/>
        </authorList>
    </citation>
    <scope>NUCLEOTIDE SEQUENCE [LARGE SCALE GENOMIC DNA]</scope>
    <source>
        <strain evidence="3 4">CGMCC 1.10267</strain>
    </source>
</reference>
<gene>
    <name evidence="3" type="ORF">SAMN04487974_101613</name>
</gene>
<keyword evidence="2" id="KW-1133">Transmembrane helix</keyword>
<organism evidence="3 4">
    <name type="scientific">Pelagibacterium luteolum</name>
    <dbReference type="NCBI Taxonomy" id="440168"/>
    <lineage>
        <taxon>Bacteria</taxon>
        <taxon>Pseudomonadati</taxon>
        <taxon>Pseudomonadota</taxon>
        <taxon>Alphaproteobacteria</taxon>
        <taxon>Hyphomicrobiales</taxon>
        <taxon>Devosiaceae</taxon>
        <taxon>Pelagibacterium</taxon>
    </lineage>
</organism>
<protein>
    <submittedName>
        <fullName evidence="3">Lipopolysaccharide export system protein LptC</fullName>
    </submittedName>
</protein>
<keyword evidence="4" id="KW-1185">Reference proteome</keyword>
<sequence length="224" mass="24254">MTPPTASVRLETYKRFAGHNRRVAMLRWVVPVGGLLILAVPAIQLALSMAADAIPIEGIRLENDTLVIDGPTFEGRTATGTNYAMVSDRAETRVGDLDTVDLFGLRIDLAGNAGYEAEVEFTTATWTMSTEYLTSNEDVAVSDSTGARGILAGVEVDWPNQMITSDGPIRFNFDSGAQLVADTMVHDIDAARWQFTRVSLDMVPQDDSGAERDPFAVEAPDAEN</sequence>
<evidence type="ECO:0000256" key="2">
    <source>
        <dbReference type="SAM" id="Phobius"/>
    </source>
</evidence>
<accession>A0A1G7SNK6</accession>
<evidence type="ECO:0000313" key="3">
    <source>
        <dbReference type="EMBL" id="SDG24424.1"/>
    </source>
</evidence>
<dbReference type="Proteomes" id="UP000199495">
    <property type="component" value="Unassembled WGS sequence"/>
</dbReference>
<keyword evidence="2" id="KW-0472">Membrane</keyword>
<evidence type="ECO:0000256" key="1">
    <source>
        <dbReference type="SAM" id="MobiDB-lite"/>
    </source>
</evidence>
<name>A0A1G7SNK6_9HYPH</name>
<feature type="transmembrane region" description="Helical" evidence="2">
    <location>
        <begin position="24"/>
        <end position="47"/>
    </location>
</feature>
<keyword evidence="2" id="KW-0812">Transmembrane</keyword>
<dbReference type="RefSeq" id="WP_176762479.1">
    <property type="nucleotide sequence ID" value="NZ_FNCS01000001.1"/>
</dbReference>
<dbReference type="AlphaFoldDB" id="A0A1G7SNK6"/>